<dbReference type="Pfam" id="PF04972">
    <property type="entry name" value="BON"/>
    <property type="match status" value="2"/>
</dbReference>
<dbReference type="OrthoDB" id="9783990at2"/>
<dbReference type="PANTHER" id="PTHR34606:SF4">
    <property type="entry name" value="OUTER MEMBRANE LIPOPROTEIN DOLP"/>
    <property type="match status" value="1"/>
</dbReference>
<evidence type="ECO:0000256" key="1">
    <source>
        <dbReference type="ARBA" id="ARBA00022729"/>
    </source>
</evidence>
<gene>
    <name evidence="4" type="ORF">XM47_13980</name>
</gene>
<organism evidence="4 5">
    <name type="scientific">Catenovulum maritimum</name>
    <dbReference type="NCBI Taxonomy" id="1513271"/>
    <lineage>
        <taxon>Bacteria</taxon>
        <taxon>Pseudomonadati</taxon>
        <taxon>Pseudomonadota</taxon>
        <taxon>Gammaproteobacteria</taxon>
        <taxon>Alteromonadales</taxon>
        <taxon>Alteromonadaceae</taxon>
        <taxon>Catenovulum</taxon>
    </lineage>
</organism>
<reference evidence="4 5" key="1">
    <citation type="submission" date="2015-04" db="EMBL/GenBank/DDBJ databases">
        <title>Draft Genome Sequence of the Novel Agar-Digesting Marine Bacterium Q1.</title>
        <authorList>
            <person name="Li Y."/>
            <person name="Li D."/>
            <person name="Chen G."/>
            <person name="Du Z."/>
        </authorList>
    </citation>
    <scope>NUCLEOTIDE SEQUENCE [LARGE SCALE GENOMIC DNA]</scope>
    <source>
        <strain evidence="4 5">Q1</strain>
    </source>
</reference>
<dbReference type="PANTHER" id="PTHR34606">
    <property type="entry name" value="BON DOMAIN-CONTAINING PROTEIN"/>
    <property type="match status" value="1"/>
</dbReference>
<dbReference type="AlphaFoldDB" id="A0A0J8GP62"/>
<protein>
    <recommendedName>
        <fullName evidence="3">BON domain-containing protein</fullName>
    </recommendedName>
</protein>
<comment type="caution">
    <text evidence="4">The sequence shown here is derived from an EMBL/GenBank/DDBJ whole genome shotgun (WGS) entry which is preliminary data.</text>
</comment>
<dbReference type="STRING" id="1513271.XM47_13980"/>
<accession>A0A0J8GP62</accession>
<evidence type="ECO:0000313" key="5">
    <source>
        <dbReference type="Proteomes" id="UP000037600"/>
    </source>
</evidence>
<feature type="chain" id="PRO_5005298616" description="BON domain-containing protein" evidence="2">
    <location>
        <begin position="29"/>
        <end position="197"/>
    </location>
</feature>
<dbReference type="PROSITE" id="PS51257">
    <property type="entry name" value="PROKAR_LIPOPROTEIN"/>
    <property type="match status" value="1"/>
</dbReference>
<dbReference type="Proteomes" id="UP000037600">
    <property type="component" value="Unassembled WGS sequence"/>
</dbReference>
<dbReference type="InterPro" id="IPR014004">
    <property type="entry name" value="Transpt-assoc_nodulatn_dom_bac"/>
</dbReference>
<proteinExistence type="predicted"/>
<feature type="signal peptide" evidence="2">
    <location>
        <begin position="1"/>
        <end position="28"/>
    </location>
</feature>
<dbReference type="PROSITE" id="PS50914">
    <property type="entry name" value="BON"/>
    <property type="match status" value="2"/>
</dbReference>
<keyword evidence="5" id="KW-1185">Reference proteome</keyword>
<dbReference type="InterPro" id="IPR007055">
    <property type="entry name" value="BON_dom"/>
</dbReference>
<evidence type="ECO:0000313" key="4">
    <source>
        <dbReference type="EMBL" id="KMT64557.1"/>
    </source>
</evidence>
<feature type="domain" description="BON" evidence="3">
    <location>
        <begin position="47"/>
        <end position="115"/>
    </location>
</feature>
<evidence type="ECO:0000259" key="3">
    <source>
        <dbReference type="PROSITE" id="PS50914"/>
    </source>
</evidence>
<evidence type="ECO:0000256" key="2">
    <source>
        <dbReference type="SAM" id="SignalP"/>
    </source>
</evidence>
<dbReference type="SMART" id="SM00749">
    <property type="entry name" value="BON"/>
    <property type="match status" value="1"/>
</dbReference>
<feature type="domain" description="BON" evidence="3">
    <location>
        <begin position="124"/>
        <end position="191"/>
    </location>
</feature>
<dbReference type="RefSeq" id="WP_048693722.1">
    <property type="nucleotide sequence ID" value="NZ_KQ130496.1"/>
</dbReference>
<sequence length="197" mass="21906">MKLALPLLTCLILTPVLSGCVAMLFAGAAGTTAVVANDRRTLGAQVEDKEIESKVVRWLKEAELDESVNVKVLSFNRHILLIGQAPSDFLRDKVLDISSQYPNFIDLYNEIRIDEKITASEAGKDAWISTKIKSRMLADKELNGNHVKIYTEKGEVFLMGMLTPREKKVAITIARNIAGVKKVTDVFQDYQEPVKQG</sequence>
<name>A0A0J8GP62_9ALTE</name>
<keyword evidence="1 2" id="KW-0732">Signal</keyword>
<dbReference type="InterPro" id="IPR051686">
    <property type="entry name" value="Lipoprotein_DolP"/>
</dbReference>
<dbReference type="EMBL" id="LAZL01000023">
    <property type="protein sequence ID" value="KMT64557.1"/>
    <property type="molecule type" value="Genomic_DNA"/>
</dbReference>